<dbReference type="GO" id="GO:0003700">
    <property type="term" value="F:DNA-binding transcription factor activity"/>
    <property type="evidence" value="ECO:0007669"/>
    <property type="project" value="InterPro"/>
</dbReference>
<dbReference type="GO" id="GO:0003677">
    <property type="term" value="F:DNA binding"/>
    <property type="evidence" value="ECO:0007669"/>
    <property type="project" value="UniProtKB-KW"/>
</dbReference>
<dbReference type="OrthoDB" id="8638122at2"/>
<sequence>MGTDHEVQKIVNALEEDIVLWVITPGTRLIEDHLIERFEAKRHVARAALAKLSEMGLVERIPNRGSVVRSYDPEDVAALYAFRRVIEPAAAGQIPLPASILALEELKAIQSRHDKAAEDQDMPGLFRANLHFHRALFALCPNAFLTEAIEKAAMQAHAVRFSTLDDHNALSKAREEHHAMIDALSQGDHATLVTLCESHLQHSYDAYSRAMREREAS</sequence>
<dbReference type="Gene3D" id="1.10.10.10">
    <property type="entry name" value="Winged helix-like DNA-binding domain superfamily/Winged helix DNA-binding domain"/>
    <property type="match status" value="1"/>
</dbReference>
<accession>A0A037ZG27</accession>
<dbReference type="InterPro" id="IPR036388">
    <property type="entry name" value="WH-like_DNA-bd_sf"/>
</dbReference>
<dbReference type="SUPFAM" id="SSF46785">
    <property type="entry name" value="Winged helix' DNA-binding domain"/>
    <property type="match status" value="1"/>
</dbReference>
<evidence type="ECO:0000256" key="1">
    <source>
        <dbReference type="ARBA" id="ARBA00023015"/>
    </source>
</evidence>
<keyword evidence="6" id="KW-1185">Reference proteome</keyword>
<dbReference type="InterPro" id="IPR011711">
    <property type="entry name" value="GntR_C"/>
</dbReference>
<evidence type="ECO:0000256" key="2">
    <source>
        <dbReference type="ARBA" id="ARBA00023125"/>
    </source>
</evidence>
<evidence type="ECO:0000256" key="3">
    <source>
        <dbReference type="ARBA" id="ARBA00023163"/>
    </source>
</evidence>
<protein>
    <recommendedName>
        <fullName evidence="4">HTH gntR-type domain-containing protein</fullName>
    </recommendedName>
</protein>
<dbReference type="PANTHER" id="PTHR43537:SF49">
    <property type="entry name" value="TRANSCRIPTIONAL REGULATORY PROTEIN"/>
    <property type="match status" value="1"/>
</dbReference>
<dbReference type="InterPro" id="IPR036390">
    <property type="entry name" value="WH_DNA-bd_sf"/>
</dbReference>
<evidence type="ECO:0000313" key="6">
    <source>
        <dbReference type="Proteomes" id="UP000026249"/>
    </source>
</evidence>
<dbReference type="InterPro" id="IPR008920">
    <property type="entry name" value="TF_FadR/GntR_C"/>
</dbReference>
<dbReference type="PANTHER" id="PTHR43537">
    <property type="entry name" value="TRANSCRIPTIONAL REGULATOR, GNTR FAMILY"/>
    <property type="match status" value="1"/>
</dbReference>
<name>A0A037ZG27_9RHOB</name>
<dbReference type="InterPro" id="IPR000524">
    <property type="entry name" value="Tscrpt_reg_HTH_GntR"/>
</dbReference>
<dbReference type="Pfam" id="PF07729">
    <property type="entry name" value="FCD"/>
    <property type="match status" value="1"/>
</dbReference>
<dbReference type="Proteomes" id="UP000026249">
    <property type="component" value="Unassembled WGS sequence"/>
</dbReference>
<dbReference type="Gene3D" id="1.20.120.530">
    <property type="entry name" value="GntR ligand-binding domain-like"/>
    <property type="match status" value="1"/>
</dbReference>
<feature type="domain" description="HTH gntR-type" evidence="4">
    <location>
        <begin position="4"/>
        <end position="71"/>
    </location>
</feature>
<proteinExistence type="predicted"/>
<dbReference type="PROSITE" id="PS50949">
    <property type="entry name" value="HTH_GNTR"/>
    <property type="match status" value="1"/>
</dbReference>
<evidence type="ECO:0000259" key="4">
    <source>
        <dbReference type="PROSITE" id="PS50949"/>
    </source>
</evidence>
<organism evidence="5 6">
    <name type="scientific">Actibacterium mucosum KCTC 23349</name>
    <dbReference type="NCBI Taxonomy" id="1454373"/>
    <lineage>
        <taxon>Bacteria</taxon>
        <taxon>Pseudomonadati</taxon>
        <taxon>Pseudomonadota</taxon>
        <taxon>Alphaproteobacteria</taxon>
        <taxon>Rhodobacterales</taxon>
        <taxon>Roseobacteraceae</taxon>
        <taxon>Actibacterium</taxon>
    </lineage>
</organism>
<keyword evidence="2" id="KW-0238">DNA-binding</keyword>
<reference evidence="5 6" key="1">
    <citation type="submission" date="2014-03" db="EMBL/GenBank/DDBJ databases">
        <title>Draft Genome Sequence of Actibacterium mucosum KCTC 23349, a Marine Alphaproteobacterium with Complex Ionic Requirements Isolated from Mediterranean Seawater at Malvarrosa Beach, Valencia, Spain.</title>
        <authorList>
            <person name="Arahal D.R."/>
            <person name="Shao Z."/>
            <person name="Lai Q."/>
            <person name="Pujalte M.J."/>
        </authorList>
    </citation>
    <scope>NUCLEOTIDE SEQUENCE [LARGE SCALE GENOMIC DNA]</scope>
    <source>
        <strain evidence="5 6">KCTC 23349</strain>
    </source>
</reference>
<gene>
    <name evidence="5" type="ORF">ACMU_15215</name>
</gene>
<dbReference type="EMBL" id="JFKE01000005">
    <property type="protein sequence ID" value="KAJ55103.1"/>
    <property type="molecule type" value="Genomic_DNA"/>
</dbReference>
<comment type="caution">
    <text evidence="5">The sequence shown here is derived from an EMBL/GenBank/DDBJ whole genome shotgun (WGS) entry which is preliminary data.</text>
</comment>
<dbReference type="RefSeq" id="WP_035260309.1">
    <property type="nucleotide sequence ID" value="NZ_JFKE01000005.1"/>
</dbReference>
<dbReference type="SMART" id="SM00345">
    <property type="entry name" value="HTH_GNTR"/>
    <property type="match status" value="1"/>
</dbReference>
<dbReference type="SMART" id="SM00895">
    <property type="entry name" value="FCD"/>
    <property type="match status" value="1"/>
</dbReference>
<dbReference type="STRING" id="1454373.ACMU_15215"/>
<keyword evidence="1" id="KW-0805">Transcription regulation</keyword>
<dbReference type="SUPFAM" id="SSF48008">
    <property type="entry name" value="GntR ligand-binding domain-like"/>
    <property type="match status" value="1"/>
</dbReference>
<evidence type="ECO:0000313" key="5">
    <source>
        <dbReference type="EMBL" id="KAJ55103.1"/>
    </source>
</evidence>
<keyword evidence="3" id="KW-0804">Transcription</keyword>
<dbReference type="Pfam" id="PF00392">
    <property type="entry name" value="GntR"/>
    <property type="match status" value="1"/>
</dbReference>
<dbReference type="AlphaFoldDB" id="A0A037ZG27"/>